<reference evidence="6" key="1">
    <citation type="submission" date="2022-11" db="UniProtKB">
        <authorList>
            <consortium name="WormBaseParasite"/>
        </authorList>
    </citation>
    <scope>IDENTIFICATION</scope>
</reference>
<name>A0A914R747_PAREQ</name>
<dbReference type="Pfam" id="PF14634">
    <property type="entry name" value="zf-RING_5"/>
    <property type="match status" value="1"/>
</dbReference>
<evidence type="ECO:0000256" key="2">
    <source>
        <dbReference type="ARBA" id="ARBA00022833"/>
    </source>
</evidence>
<keyword evidence="5" id="KW-1185">Reference proteome</keyword>
<dbReference type="GO" id="GO:0007129">
    <property type="term" value="P:homologous chromosome pairing at meiosis"/>
    <property type="evidence" value="ECO:0007669"/>
    <property type="project" value="TreeGrafter"/>
</dbReference>
<proteinExistence type="predicted"/>
<dbReference type="Gene3D" id="3.30.40.10">
    <property type="entry name" value="Zinc/RING finger domain, C3HC4 (zinc finger)"/>
    <property type="match status" value="1"/>
</dbReference>
<keyword evidence="2" id="KW-0862">Zinc</keyword>
<dbReference type="InterPro" id="IPR001841">
    <property type="entry name" value="Znf_RING"/>
</dbReference>
<dbReference type="WBParaSite" id="PEQ_0000208301-mRNA-1">
    <property type="protein sequence ID" value="PEQ_0000208301-mRNA-1"/>
    <property type="gene ID" value="PEQ_0000208301"/>
</dbReference>
<accession>A0A914R747</accession>
<dbReference type="AlphaFoldDB" id="A0A914R747"/>
<dbReference type="GO" id="GO:0019789">
    <property type="term" value="F:SUMO transferase activity"/>
    <property type="evidence" value="ECO:0007669"/>
    <property type="project" value="InterPro"/>
</dbReference>
<evidence type="ECO:0000259" key="4">
    <source>
        <dbReference type="Pfam" id="PF14634"/>
    </source>
</evidence>
<sequence>MSDWLHCNVCLRLPREETDVPFFFTSCGHVLCGKCSNTDVQIFFRDPKDLVKRYVDNVIAVLDFQNGHRSRLNKAQLEQVSLL</sequence>
<evidence type="ECO:0000313" key="6">
    <source>
        <dbReference type="WBParaSite" id="PEQ_0000208301-mRNA-1"/>
    </source>
</evidence>
<evidence type="ECO:0000256" key="1">
    <source>
        <dbReference type="ARBA" id="ARBA00022771"/>
    </source>
</evidence>
<dbReference type="GO" id="GO:0007131">
    <property type="term" value="P:reciprocal meiotic recombination"/>
    <property type="evidence" value="ECO:0007669"/>
    <property type="project" value="InterPro"/>
</dbReference>
<keyword evidence="1" id="KW-0863">Zinc-finger</keyword>
<dbReference type="SUPFAM" id="SSF57850">
    <property type="entry name" value="RING/U-box"/>
    <property type="match status" value="1"/>
</dbReference>
<protein>
    <submittedName>
        <fullName evidence="6">RING-type domain-containing protein</fullName>
    </submittedName>
</protein>
<dbReference type="PANTHER" id="PTHR22663:SF17">
    <property type="entry name" value="RING FINGER PROTEIN NARYA-RELATED"/>
    <property type="match status" value="1"/>
</dbReference>
<dbReference type="PANTHER" id="PTHR22663">
    <property type="entry name" value="RING FINGER PROTEIN NARYA-RELATED"/>
    <property type="match status" value="1"/>
</dbReference>
<dbReference type="Proteomes" id="UP000887564">
    <property type="component" value="Unplaced"/>
</dbReference>
<organism evidence="5 6">
    <name type="scientific">Parascaris equorum</name>
    <name type="common">Equine roundworm</name>
    <dbReference type="NCBI Taxonomy" id="6256"/>
    <lineage>
        <taxon>Eukaryota</taxon>
        <taxon>Metazoa</taxon>
        <taxon>Ecdysozoa</taxon>
        <taxon>Nematoda</taxon>
        <taxon>Chromadorea</taxon>
        <taxon>Rhabditida</taxon>
        <taxon>Spirurina</taxon>
        <taxon>Ascaridomorpha</taxon>
        <taxon>Ascaridoidea</taxon>
        <taxon>Ascarididae</taxon>
        <taxon>Parascaris</taxon>
    </lineage>
</organism>
<dbReference type="GO" id="GO:0016925">
    <property type="term" value="P:protein sumoylation"/>
    <property type="evidence" value="ECO:0007669"/>
    <property type="project" value="TreeGrafter"/>
</dbReference>
<keyword evidence="3" id="KW-0469">Meiosis</keyword>
<keyword evidence="1" id="KW-0479">Metal-binding</keyword>
<dbReference type="GO" id="GO:0000795">
    <property type="term" value="C:synaptonemal complex"/>
    <property type="evidence" value="ECO:0007669"/>
    <property type="project" value="InterPro"/>
</dbReference>
<evidence type="ECO:0000313" key="5">
    <source>
        <dbReference type="Proteomes" id="UP000887564"/>
    </source>
</evidence>
<dbReference type="InterPro" id="IPR013083">
    <property type="entry name" value="Znf_RING/FYVE/PHD"/>
</dbReference>
<feature type="domain" description="RING-type" evidence="4">
    <location>
        <begin position="6"/>
        <end position="39"/>
    </location>
</feature>
<dbReference type="InterPro" id="IPR042123">
    <property type="entry name" value="Zip3/RNF212-like"/>
</dbReference>
<dbReference type="GO" id="GO:0008270">
    <property type="term" value="F:zinc ion binding"/>
    <property type="evidence" value="ECO:0007669"/>
    <property type="project" value="UniProtKB-KW"/>
</dbReference>
<evidence type="ECO:0000256" key="3">
    <source>
        <dbReference type="ARBA" id="ARBA00023254"/>
    </source>
</evidence>